<dbReference type="GO" id="GO:0032259">
    <property type="term" value="P:methylation"/>
    <property type="evidence" value="ECO:0007669"/>
    <property type="project" value="UniProtKB-KW"/>
</dbReference>
<dbReference type="Gene3D" id="3.40.50.150">
    <property type="entry name" value="Vaccinia Virus protein VP39"/>
    <property type="match status" value="1"/>
</dbReference>
<dbReference type="InterPro" id="IPR029063">
    <property type="entry name" value="SAM-dependent_MTases_sf"/>
</dbReference>
<evidence type="ECO:0000313" key="1">
    <source>
        <dbReference type="EMBL" id="QTN35415.1"/>
    </source>
</evidence>
<proteinExistence type="predicted"/>
<dbReference type="Pfam" id="PF13489">
    <property type="entry name" value="Methyltransf_23"/>
    <property type="match status" value="1"/>
</dbReference>
<keyword evidence="1" id="KW-0489">Methyltransferase</keyword>
<dbReference type="AlphaFoldDB" id="A0A975ENP6"/>
<dbReference type="KEGG" id="cact:HZ995_13140"/>
<dbReference type="RefSeq" id="WP_209356120.1">
    <property type="nucleotide sequence ID" value="NZ_CP060010.1"/>
</dbReference>
<evidence type="ECO:0000313" key="2">
    <source>
        <dbReference type="Proteomes" id="UP000665026"/>
    </source>
</evidence>
<name>A0A975ENP6_9RHOB</name>
<keyword evidence="1" id="KW-0808">Transferase</keyword>
<organism evidence="1 2">
    <name type="scientific">Cognatishimia activa</name>
    <dbReference type="NCBI Taxonomy" id="1715691"/>
    <lineage>
        <taxon>Bacteria</taxon>
        <taxon>Pseudomonadati</taxon>
        <taxon>Pseudomonadota</taxon>
        <taxon>Alphaproteobacteria</taxon>
        <taxon>Rhodobacterales</taxon>
        <taxon>Paracoccaceae</taxon>
        <taxon>Cognatishimia</taxon>
    </lineage>
</organism>
<protein>
    <submittedName>
        <fullName evidence="1">Methyltransferase domain-containing protein</fullName>
    </submittedName>
</protein>
<dbReference type="EMBL" id="CP060010">
    <property type="protein sequence ID" value="QTN35415.1"/>
    <property type="molecule type" value="Genomic_DNA"/>
</dbReference>
<dbReference type="GO" id="GO:0008168">
    <property type="term" value="F:methyltransferase activity"/>
    <property type="evidence" value="ECO:0007669"/>
    <property type="project" value="UniProtKB-KW"/>
</dbReference>
<dbReference type="SUPFAM" id="SSF53335">
    <property type="entry name" value="S-adenosyl-L-methionine-dependent methyltransferases"/>
    <property type="match status" value="1"/>
</dbReference>
<dbReference type="Proteomes" id="UP000665026">
    <property type="component" value="Chromosome"/>
</dbReference>
<gene>
    <name evidence="1" type="ORF">HZ995_13140</name>
</gene>
<reference evidence="1" key="1">
    <citation type="submission" date="2020-07" db="EMBL/GenBank/DDBJ databases">
        <title>Genome sequences of bacteria associated with the marine, planktonic diatom Thalassiosira profunda strain ECT2AJA-044.</title>
        <authorList>
            <person name="Gargas C.B."/>
            <person name="Roberts W.R."/>
            <person name="Alverson A.J."/>
        </authorList>
    </citation>
    <scope>NUCLEOTIDE SEQUENCE</scope>
    <source>
        <strain evidence="1">ECT2AJA-044</strain>
    </source>
</reference>
<sequence>MPSLNRIVMNRRSRAILKEIGTQDLDIAEISGQWGKSLPARSYVQYMHRDHDICKGPVTYADGTVLKYDLILANQVWEHLDRPYKATQHVLEMLRPGGYFWLAVPFHIPFHPAPHDCTRWSPRGLRNFLIECGFPPADIKAAGWGNRAAAARNLEEVWPPEYNRDEDDLENDPQFPIVTWALARKA</sequence>
<accession>A0A975ENP6</accession>